<dbReference type="Proteomes" id="UP001266305">
    <property type="component" value="Unassembled WGS sequence"/>
</dbReference>
<name>A0ABQ9V8K6_SAGOE</name>
<evidence type="ECO:0000313" key="3">
    <source>
        <dbReference type="Proteomes" id="UP001266305"/>
    </source>
</evidence>
<gene>
    <name evidence="2" type="ORF">P7K49_018849</name>
</gene>
<accession>A0ABQ9V8K6</accession>
<reference evidence="2 3" key="1">
    <citation type="submission" date="2023-05" db="EMBL/GenBank/DDBJ databases">
        <title>B98-5 Cell Line De Novo Hybrid Assembly: An Optical Mapping Approach.</title>
        <authorList>
            <person name="Kananen K."/>
            <person name="Auerbach J.A."/>
            <person name="Kautto E."/>
            <person name="Blachly J.S."/>
        </authorList>
    </citation>
    <scope>NUCLEOTIDE SEQUENCE [LARGE SCALE GENOMIC DNA]</scope>
    <source>
        <strain evidence="2">B95-8</strain>
        <tissue evidence="2">Cell line</tissue>
    </source>
</reference>
<keyword evidence="3" id="KW-1185">Reference proteome</keyword>
<evidence type="ECO:0000256" key="1">
    <source>
        <dbReference type="SAM" id="MobiDB-lite"/>
    </source>
</evidence>
<feature type="compositionally biased region" description="Polar residues" evidence="1">
    <location>
        <begin position="105"/>
        <end position="118"/>
    </location>
</feature>
<organism evidence="2 3">
    <name type="scientific">Saguinus oedipus</name>
    <name type="common">Cotton-top tamarin</name>
    <name type="synonym">Oedipomidas oedipus</name>
    <dbReference type="NCBI Taxonomy" id="9490"/>
    <lineage>
        <taxon>Eukaryota</taxon>
        <taxon>Metazoa</taxon>
        <taxon>Chordata</taxon>
        <taxon>Craniata</taxon>
        <taxon>Vertebrata</taxon>
        <taxon>Euteleostomi</taxon>
        <taxon>Mammalia</taxon>
        <taxon>Eutheria</taxon>
        <taxon>Euarchontoglires</taxon>
        <taxon>Primates</taxon>
        <taxon>Haplorrhini</taxon>
        <taxon>Platyrrhini</taxon>
        <taxon>Cebidae</taxon>
        <taxon>Callitrichinae</taxon>
        <taxon>Saguinus</taxon>
    </lineage>
</organism>
<dbReference type="EMBL" id="JASSZA010000008">
    <property type="protein sequence ID" value="KAK2104993.1"/>
    <property type="molecule type" value="Genomic_DNA"/>
</dbReference>
<feature type="region of interest" description="Disordered" evidence="1">
    <location>
        <begin position="79"/>
        <end position="118"/>
    </location>
</feature>
<protein>
    <submittedName>
        <fullName evidence="2">Uncharacterized protein</fullName>
    </submittedName>
</protein>
<evidence type="ECO:0000313" key="2">
    <source>
        <dbReference type="EMBL" id="KAK2104993.1"/>
    </source>
</evidence>
<sequence length="118" mass="13022">MSSVTISRSMSKNQTFLPLSSVANNATTCITVTDTQRRRQCDPDTSPGHPRGPTEWSGARADPRASRHIFHAGSRCRRCGKRAGDAWSDQRWRQNSPFSPEPMSSRLTPTSGRTGSCE</sequence>
<proteinExistence type="predicted"/>
<comment type="caution">
    <text evidence="2">The sequence shown here is derived from an EMBL/GenBank/DDBJ whole genome shotgun (WGS) entry which is preliminary data.</text>
</comment>
<feature type="region of interest" description="Disordered" evidence="1">
    <location>
        <begin position="34"/>
        <end position="66"/>
    </location>
</feature>
<feature type="compositionally biased region" description="Basic and acidic residues" evidence="1">
    <location>
        <begin position="82"/>
        <end position="92"/>
    </location>
</feature>